<proteinExistence type="inferred from homology"/>
<protein>
    <recommendedName>
        <fullName evidence="5">Solute-binding protein family 5 domain-containing protein</fullName>
    </recommendedName>
</protein>
<dbReference type="InterPro" id="IPR000914">
    <property type="entry name" value="SBP_5_dom"/>
</dbReference>
<comment type="similarity">
    <text evidence="2">Belongs to the bacterial solute-binding protein 5 family.</text>
</comment>
<keyword evidence="4" id="KW-0732">Signal</keyword>
<dbReference type="Gene3D" id="3.40.190.10">
    <property type="entry name" value="Periplasmic binding protein-like II"/>
    <property type="match status" value="1"/>
</dbReference>
<accession>A0A5P8JTH1</accession>
<dbReference type="EMBL" id="CP045068">
    <property type="protein sequence ID" value="QFQ92070.1"/>
    <property type="molecule type" value="Genomic_DNA"/>
</dbReference>
<evidence type="ECO:0000256" key="4">
    <source>
        <dbReference type="ARBA" id="ARBA00022729"/>
    </source>
</evidence>
<evidence type="ECO:0000256" key="3">
    <source>
        <dbReference type="ARBA" id="ARBA00022448"/>
    </source>
</evidence>
<dbReference type="Gene3D" id="3.10.105.10">
    <property type="entry name" value="Dipeptide-binding Protein, Domain 3"/>
    <property type="match status" value="1"/>
</dbReference>
<name>A0A5P8JTH1_9LACO</name>
<dbReference type="PANTHER" id="PTHR30290:SF10">
    <property type="entry name" value="PERIPLASMIC OLIGOPEPTIDE-BINDING PROTEIN-RELATED"/>
    <property type="match status" value="1"/>
</dbReference>
<evidence type="ECO:0000313" key="6">
    <source>
        <dbReference type="EMBL" id="QFQ92070.1"/>
    </source>
</evidence>
<dbReference type="FunFam" id="3.10.105.10:FF:000001">
    <property type="entry name" value="Oligopeptide ABC transporter, oligopeptide-binding protein"/>
    <property type="match status" value="1"/>
</dbReference>
<dbReference type="Pfam" id="PF00496">
    <property type="entry name" value="SBP_bac_5"/>
    <property type="match status" value="1"/>
</dbReference>
<evidence type="ECO:0000259" key="5">
    <source>
        <dbReference type="Pfam" id="PF00496"/>
    </source>
</evidence>
<dbReference type="InterPro" id="IPR039424">
    <property type="entry name" value="SBP_5"/>
</dbReference>
<dbReference type="PANTHER" id="PTHR30290">
    <property type="entry name" value="PERIPLASMIC BINDING COMPONENT OF ABC TRANSPORTER"/>
    <property type="match status" value="1"/>
</dbReference>
<feature type="domain" description="Solute-binding protein family 5" evidence="5">
    <location>
        <begin position="20"/>
        <end position="253"/>
    </location>
</feature>
<comment type="subcellular location">
    <subcellularLocation>
        <location evidence="1">Cell envelope</location>
    </subcellularLocation>
</comment>
<gene>
    <name evidence="6" type="ORF">LM010_11855</name>
</gene>
<evidence type="ECO:0000256" key="1">
    <source>
        <dbReference type="ARBA" id="ARBA00004196"/>
    </source>
</evidence>
<dbReference type="GO" id="GO:0015833">
    <property type="term" value="P:peptide transport"/>
    <property type="evidence" value="ECO:0007669"/>
    <property type="project" value="TreeGrafter"/>
</dbReference>
<dbReference type="Proteomes" id="UP000388452">
    <property type="component" value="Chromosome"/>
</dbReference>
<evidence type="ECO:0000256" key="2">
    <source>
        <dbReference type="ARBA" id="ARBA00005695"/>
    </source>
</evidence>
<dbReference type="GO" id="GO:0030313">
    <property type="term" value="C:cell envelope"/>
    <property type="evidence" value="ECO:0007669"/>
    <property type="project" value="UniProtKB-SubCell"/>
</dbReference>
<dbReference type="AlphaFoldDB" id="A0A5P8JTH1"/>
<evidence type="ECO:0000313" key="7">
    <source>
        <dbReference type="Proteomes" id="UP000388452"/>
    </source>
</evidence>
<dbReference type="GO" id="GO:1904680">
    <property type="term" value="F:peptide transmembrane transporter activity"/>
    <property type="evidence" value="ECO:0007669"/>
    <property type="project" value="TreeGrafter"/>
</dbReference>
<organism evidence="6 7">
    <name type="scientific">Lacticaseibacillus manihotivorans</name>
    <dbReference type="NCBI Taxonomy" id="88233"/>
    <lineage>
        <taxon>Bacteria</taxon>
        <taxon>Bacillati</taxon>
        <taxon>Bacillota</taxon>
        <taxon>Bacilli</taxon>
        <taxon>Lactobacillales</taxon>
        <taxon>Lactobacillaceae</taxon>
        <taxon>Lacticaseibacillus</taxon>
    </lineage>
</organism>
<dbReference type="SUPFAM" id="SSF53850">
    <property type="entry name" value="Periplasmic binding protein-like II"/>
    <property type="match status" value="1"/>
</dbReference>
<dbReference type="CDD" id="cd08504">
    <property type="entry name" value="PBP2_OppA"/>
    <property type="match status" value="1"/>
</dbReference>
<sequence length="336" mass="36915">MTVHLTVSCHGVANLFLQFAYQKNNKFWDKQSVKLDSVSVRVVKDSGTAANLFNTGKVDYAALTSENLSRFTNNKALHQITTPTIGYLSMNFNRSATANVHLRRAIAESFDKGKFAKNVLKDGSTALNGLVPSNLSTNPKTGKDYRKDTGNLITFNPTDAKAEWAKAQQELGKSSLTLTLLTADTEDAKNAGEFLQGQIESHLPGVHITLKSIPVAQRIALERSGDYDIAFGTWAPDFDDPINFLDVYQSTGQLNFSKYNSKAYDADLAKIHGSLASQPEARYQAIQQAETRMIKTDVAIAPVYQVGLSYVQNPKTSGLSIIPFGSTVNYQYIEVK</sequence>
<reference evidence="6 7" key="1">
    <citation type="submission" date="2019-10" db="EMBL/GenBank/DDBJ databases">
        <title>Genome sequencing of Lactobacillus manihotivorans.</title>
        <authorList>
            <person name="Kim K."/>
        </authorList>
    </citation>
    <scope>NUCLEOTIDE SEQUENCE [LARGE SCALE GENOMIC DNA]</scope>
    <source>
        <strain evidence="6 7">LM010</strain>
    </source>
</reference>
<keyword evidence="3" id="KW-0813">Transport</keyword>